<dbReference type="InterPro" id="IPR008920">
    <property type="entry name" value="TF_FadR/GntR_C"/>
</dbReference>
<evidence type="ECO:0000313" key="6">
    <source>
        <dbReference type="Proteomes" id="UP000199417"/>
    </source>
</evidence>
<dbReference type="PANTHER" id="PTHR43537">
    <property type="entry name" value="TRANSCRIPTIONAL REGULATOR, GNTR FAMILY"/>
    <property type="match status" value="1"/>
</dbReference>
<dbReference type="Proteomes" id="UP000199417">
    <property type="component" value="Unassembled WGS sequence"/>
</dbReference>
<dbReference type="Gene3D" id="1.10.10.10">
    <property type="entry name" value="Winged helix-like DNA-binding domain superfamily/Winged helix DNA-binding domain"/>
    <property type="match status" value="1"/>
</dbReference>
<dbReference type="PANTHER" id="PTHR43537:SF24">
    <property type="entry name" value="GLUCONATE OPERON TRANSCRIPTIONAL REPRESSOR"/>
    <property type="match status" value="1"/>
</dbReference>
<evidence type="ECO:0000256" key="2">
    <source>
        <dbReference type="ARBA" id="ARBA00023125"/>
    </source>
</evidence>
<dbReference type="Gene3D" id="1.20.120.530">
    <property type="entry name" value="GntR ligand-binding domain-like"/>
    <property type="match status" value="1"/>
</dbReference>
<dbReference type="EMBL" id="FNAB01000005">
    <property type="protein sequence ID" value="SDD53152.1"/>
    <property type="molecule type" value="Genomic_DNA"/>
</dbReference>
<gene>
    <name evidence="5" type="ORF">SAMN05444580_10513</name>
</gene>
<keyword evidence="2 5" id="KW-0238">DNA-binding</keyword>
<dbReference type="CDD" id="cd07377">
    <property type="entry name" value="WHTH_GntR"/>
    <property type="match status" value="1"/>
</dbReference>
<evidence type="ECO:0000313" key="5">
    <source>
        <dbReference type="EMBL" id="SDD53152.1"/>
    </source>
</evidence>
<dbReference type="InterPro" id="IPR000524">
    <property type="entry name" value="Tscrpt_reg_HTH_GntR"/>
</dbReference>
<keyword evidence="6" id="KW-1185">Reference proteome</keyword>
<dbReference type="AlphaFoldDB" id="A0A1G6VHP0"/>
<dbReference type="STRING" id="168276.SAMN05444580_10513"/>
<reference evidence="5 6" key="1">
    <citation type="submission" date="2016-10" db="EMBL/GenBank/DDBJ databases">
        <authorList>
            <person name="de Groot N.N."/>
        </authorList>
    </citation>
    <scope>NUCLEOTIDE SEQUENCE [LARGE SCALE GENOMIC DNA]</scope>
    <source>
        <strain evidence="5 6">JCM 11308</strain>
    </source>
</reference>
<proteinExistence type="predicted"/>
<evidence type="ECO:0000256" key="1">
    <source>
        <dbReference type="ARBA" id="ARBA00023015"/>
    </source>
</evidence>
<keyword evidence="1" id="KW-0805">Transcription regulation</keyword>
<accession>A0A1G6VHP0</accession>
<dbReference type="SUPFAM" id="SSF48008">
    <property type="entry name" value="GntR ligand-binding domain-like"/>
    <property type="match status" value="1"/>
</dbReference>
<dbReference type="PROSITE" id="PS50949">
    <property type="entry name" value="HTH_GNTR"/>
    <property type="match status" value="1"/>
</dbReference>
<dbReference type="SMART" id="SM00345">
    <property type="entry name" value="HTH_GNTR"/>
    <property type="match status" value="1"/>
</dbReference>
<dbReference type="InterPro" id="IPR011711">
    <property type="entry name" value="GntR_C"/>
</dbReference>
<organism evidence="5 6">
    <name type="scientific">Rhodococcus tukisamuensis</name>
    <dbReference type="NCBI Taxonomy" id="168276"/>
    <lineage>
        <taxon>Bacteria</taxon>
        <taxon>Bacillati</taxon>
        <taxon>Actinomycetota</taxon>
        <taxon>Actinomycetes</taxon>
        <taxon>Mycobacteriales</taxon>
        <taxon>Nocardiaceae</taxon>
        <taxon>Rhodococcus</taxon>
    </lineage>
</organism>
<feature type="domain" description="HTH gntR-type" evidence="4">
    <location>
        <begin position="42"/>
        <end position="109"/>
    </location>
</feature>
<dbReference type="Pfam" id="PF07729">
    <property type="entry name" value="FCD"/>
    <property type="match status" value="1"/>
</dbReference>
<dbReference type="Pfam" id="PF00392">
    <property type="entry name" value="GntR"/>
    <property type="match status" value="1"/>
</dbReference>
<evidence type="ECO:0000259" key="4">
    <source>
        <dbReference type="PROSITE" id="PS50949"/>
    </source>
</evidence>
<dbReference type="GO" id="GO:0003700">
    <property type="term" value="F:DNA-binding transcription factor activity"/>
    <property type="evidence" value="ECO:0007669"/>
    <property type="project" value="InterPro"/>
</dbReference>
<evidence type="ECO:0000256" key="3">
    <source>
        <dbReference type="ARBA" id="ARBA00023163"/>
    </source>
</evidence>
<dbReference type="InterPro" id="IPR036388">
    <property type="entry name" value="WH-like_DNA-bd_sf"/>
</dbReference>
<dbReference type="InterPro" id="IPR036390">
    <property type="entry name" value="WH_DNA-bd_sf"/>
</dbReference>
<protein>
    <submittedName>
        <fullName evidence="5">DNA-binding transcriptional regulator, GntR family</fullName>
    </submittedName>
</protein>
<dbReference type="GO" id="GO:0003677">
    <property type="term" value="F:DNA binding"/>
    <property type="evidence" value="ECO:0007669"/>
    <property type="project" value="UniProtKB-KW"/>
</dbReference>
<keyword evidence="3" id="KW-0804">Transcription</keyword>
<dbReference type="SUPFAM" id="SSF46785">
    <property type="entry name" value="Winged helix' DNA-binding domain"/>
    <property type="match status" value="1"/>
</dbReference>
<sequence length="262" mass="28997">MQVGRNRTEDVPDLSALSFPQNEIMTAVEQAVLRNGGARVTASLAEQIAAKLAWLITMGRVGTGQRLVEQDVSATLGVSRAPVREALRILERDRLVEFRSRKGAMVNALSKRDLEDVFAVRRLLYGTFLREAMTTQWGDVKNVLDDHIPRILRDANDSVEQYVADTFLMNCALFEISQNRILAELLQSVSLQTMRYVRVGLASHPSEMPKYVESWTTLQAAVDAKEVDRAVEIAERRIDRIREAALDALDSGGGVEGDAGAG</sequence>
<name>A0A1G6VHP0_9NOCA</name>